<dbReference type="InterPro" id="IPR050090">
    <property type="entry name" value="Tyrosine_recombinase_XerCD"/>
</dbReference>
<dbReference type="InterPro" id="IPR011010">
    <property type="entry name" value="DNA_brk_join_enz"/>
</dbReference>
<evidence type="ECO:0000259" key="3">
    <source>
        <dbReference type="PROSITE" id="PS51898"/>
    </source>
</evidence>
<keyword evidence="5" id="KW-1185">Reference proteome</keyword>
<dbReference type="Proteomes" id="UP001244297">
    <property type="component" value="Unassembled WGS sequence"/>
</dbReference>
<comment type="caution">
    <text evidence="4">The sequence shown here is derived from an EMBL/GenBank/DDBJ whole genome shotgun (WGS) entry which is preliminary data.</text>
</comment>
<organism evidence="4 5">
    <name type="scientific">Methylobacterium longum</name>
    <dbReference type="NCBI Taxonomy" id="767694"/>
    <lineage>
        <taxon>Bacteria</taxon>
        <taxon>Pseudomonadati</taxon>
        <taxon>Pseudomonadota</taxon>
        <taxon>Alphaproteobacteria</taxon>
        <taxon>Hyphomicrobiales</taxon>
        <taxon>Methylobacteriaceae</taxon>
        <taxon>Methylobacterium</taxon>
    </lineage>
</organism>
<protein>
    <submittedName>
        <fullName evidence="4">Tyrosine-type recombinase/integrase</fullName>
    </submittedName>
</protein>
<dbReference type="InterPro" id="IPR013762">
    <property type="entry name" value="Integrase-like_cat_sf"/>
</dbReference>
<gene>
    <name evidence="4" type="ORF">QWZ18_04970</name>
</gene>
<sequence length="354" mass="39882">MRRKSTGTDDLNAALRALKAHFLAEDTPDVQDVSRVPIADIVLAYYLQHGQHLTSRKWLKYAIDHWVRFYGETESVWAATRPARIERFIDDLRRRELKSSSINNVLTAGKAALSRSWRRGELTRQVHVPSVKVTKVQPKGRPLSVEECAAWLDASAPHFHALLFICLATGSRPEAVKQLRWAQVDFDDGLLHLNPEERAQTSKRRPVVKMPPSLIAYLRQLPRESDYVVSFRGKPVDRYYTALGESRRRAGLDSRVNLYSPRHTVARWLRKERVPFEEVAGQLGHRVPGFAITEIYAAYSPDYQALATAAIERLLQTIAMQSQSSQFLILRGARPTGHVGVCASGPGAVGLNET</sequence>
<reference evidence="5" key="1">
    <citation type="journal article" date="2019" name="Int. J. Syst. Evol. Microbiol.">
        <title>The Global Catalogue of Microorganisms (GCM) 10K type strain sequencing project: providing services to taxonomists for standard genome sequencing and annotation.</title>
        <authorList>
            <consortium name="The Broad Institute Genomics Platform"/>
            <consortium name="The Broad Institute Genome Sequencing Center for Infectious Disease"/>
            <person name="Wu L."/>
            <person name="Ma J."/>
        </authorList>
    </citation>
    <scope>NUCLEOTIDE SEQUENCE [LARGE SCALE GENOMIC DNA]</scope>
    <source>
        <strain evidence="5">CECT 7806</strain>
    </source>
</reference>
<dbReference type="PANTHER" id="PTHR30349:SF64">
    <property type="entry name" value="PROPHAGE INTEGRASE INTD-RELATED"/>
    <property type="match status" value="1"/>
</dbReference>
<evidence type="ECO:0000313" key="4">
    <source>
        <dbReference type="EMBL" id="MDN3569977.1"/>
    </source>
</evidence>
<accession>A0ABT8AJD3</accession>
<dbReference type="SUPFAM" id="SSF56349">
    <property type="entry name" value="DNA breaking-rejoining enzymes"/>
    <property type="match status" value="1"/>
</dbReference>
<evidence type="ECO:0000256" key="2">
    <source>
        <dbReference type="ARBA" id="ARBA00023172"/>
    </source>
</evidence>
<dbReference type="EMBL" id="JAUFPT010000013">
    <property type="protein sequence ID" value="MDN3569977.1"/>
    <property type="molecule type" value="Genomic_DNA"/>
</dbReference>
<dbReference type="Pfam" id="PF00589">
    <property type="entry name" value="Phage_integrase"/>
    <property type="match status" value="1"/>
</dbReference>
<evidence type="ECO:0000313" key="5">
    <source>
        <dbReference type="Proteomes" id="UP001244297"/>
    </source>
</evidence>
<dbReference type="Gene3D" id="1.10.443.10">
    <property type="entry name" value="Intergrase catalytic core"/>
    <property type="match status" value="1"/>
</dbReference>
<name>A0ABT8AJD3_9HYPH</name>
<evidence type="ECO:0000256" key="1">
    <source>
        <dbReference type="ARBA" id="ARBA00022908"/>
    </source>
</evidence>
<dbReference type="RefSeq" id="WP_238290387.1">
    <property type="nucleotide sequence ID" value="NZ_BPQS01000023.1"/>
</dbReference>
<dbReference type="PANTHER" id="PTHR30349">
    <property type="entry name" value="PHAGE INTEGRASE-RELATED"/>
    <property type="match status" value="1"/>
</dbReference>
<keyword evidence="2" id="KW-0233">DNA recombination</keyword>
<dbReference type="InterPro" id="IPR002104">
    <property type="entry name" value="Integrase_catalytic"/>
</dbReference>
<dbReference type="PROSITE" id="PS51898">
    <property type="entry name" value="TYR_RECOMBINASE"/>
    <property type="match status" value="1"/>
</dbReference>
<proteinExistence type="predicted"/>
<keyword evidence="1" id="KW-0229">DNA integration</keyword>
<feature type="domain" description="Tyr recombinase" evidence="3">
    <location>
        <begin position="138"/>
        <end position="311"/>
    </location>
</feature>